<proteinExistence type="predicted"/>
<gene>
    <name evidence="2" type="ORF">B9Z19DRAFT_980547</name>
</gene>
<keyword evidence="3" id="KW-1185">Reference proteome</keyword>
<evidence type="ECO:0000313" key="2">
    <source>
        <dbReference type="EMBL" id="PUU79121.1"/>
    </source>
</evidence>
<name>A0A2T6ZUF4_TUBBO</name>
<evidence type="ECO:0000256" key="1">
    <source>
        <dbReference type="SAM" id="MobiDB-lite"/>
    </source>
</evidence>
<feature type="compositionally biased region" description="Basic and acidic residues" evidence="1">
    <location>
        <begin position="65"/>
        <end position="87"/>
    </location>
</feature>
<evidence type="ECO:0000313" key="3">
    <source>
        <dbReference type="Proteomes" id="UP000244722"/>
    </source>
</evidence>
<protein>
    <submittedName>
        <fullName evidence="2">Uncharacterized protein</fullName>
    </submittedName>
</protein>
<reference evidence="2 3" key="1">
    <citation type="submission" date="2017-04" db="EMBL/GenBank/DDBJ databases">
        <title>Draft genome sequence of Tuber borchii Vittad., a whitish edible truffle.</title>
        <authorList>
            <consortium name="DOE Joint Genome Institute"/>
            <person name="Murat C."/>
            <person name="Kuo A."/>
            <person name="Barry K.W."/>
            <person name="Clum A."/>
            <person name="Dockter R.B."/>
            <person name="Fauchery L."/>
            <person name="Iotti M."/>
            <person name="Kohler A."/>
            <person name="Labutti K."/>
            <person name="Lindquist E.A."/>
            <person name="Lipzen A."/>
            <person name="Ohm R.A."/>
            <person name="Wang M."/>
            <person name="Grigoriev I.V."/>
            <person name="Zambonelli A."/>
            <person name="Martin F.M."/>
        </authorList>
    </citation>
    <scope>NUCLEOTIDE SEQUENCE [LARGE SCALE GENOMIC DNA]</scope>
    <source>
        <strain evidence="2 3">Tbo3840</strain>
    </source>
</reference>
<dbReference type="EMBL" id="NESQ01000099">
    <property type="protein sequence ID" value="PUU79121.1"/>
    <property type="molecule type" value="Genomic_DNA"/>
</dbReference>
<organism evidence="2 3">
    <name type="scientific">Tuber borchii</name>
    <name type="common">White truffle</name>
    <dbReference type="NCBI Taxonomy" id="42251"/>
    <lineage>
        <taxon>Eukaryota</taxon>
        <taxon>Fungi</taxon>
        <taxon>Dikarya</taxon>
        <taxon>Ascomycota</taxon>
        <taxon>Pezizomycotina</taxon>
        <taxon>Pezizomycetes</taxon>
        <taxon>Pezizales</taxon>
        <taxon>Tuberaceae</taxon>
        <taxon>Tuber</taxon>
    </lineage>
</organism>
<accession>A0A2T6ZUF4</accession>
<sequence length="87" mass="9723">MCHYKYTTFSCGCQIGENTLVCGYVNDDLAQCMADTRADEVSVPKVCGRQCCKSAPSRESNLKTQDSRKINHSDGEWPERSVETPEL</sequence>
<feature type="region of interest" description="Disordered" evidence="1">
    <location>
        <begin position="56"/>
        <end position="87"/>
    </location>
</feature>
<dbReference type="AlphaFoldDB" id="A0A2T6ZUF4"/>
<dbReference type="Proteomes" id="UP000244722">
    <property type="component" value="Unassembled WGS sequence"/>
</dbReference>
<comment type="caution">
    <text evidence="2">The sequence shown here is derived from an EMBL/GenBank/DDBJ whole genome shotgun (WGS) entry which is preliminary data.</text>
</comment>
<dbReference type="OrthoDB" id="5280083at2759"/>